<dbReference type="InterPro" id="IPR050736">
    <property type="entry name" value="Sensor_HK_Regulatory"/>
</dbReference>
<keyword evidence="4" id="KW-0808">Transferase</keyword>
<organism evidence="9 10">
    <name type="scientific">Rhodovibrio sodomensis</name>
    <dbReference type="NCBI Taxonomy" id="1088"/>
    <lineage>
        <taxon>Bacteria</taxon>
        <taxon>Pseudomonadati</taxon>
        <taxon>Pseudomonadota</taxon>
        <taxon>Alphaproteobacteria</taxon>
        <taxon>Rhodospirillales</taxon>
        <taxon>Rhodovibrionaceae</taxon>
        <taxon>Rhodovibrio</taxon>
    </lineage>
</organism>
<dbReference type="SMART" id="SM00387">
    <property type="entry name" value="HATPase_c"/>
    <property type="match status" value="1"/>
</dbReference>
<dbReference type="Gene3D" id="1.10.287.130">
    <property type="match status" value="1"/>
</dbReference>
<dbReference type="PANTHER" id="PTHR43711">
    <property type="entry name" value="TWO-COMPONENT HISTIDINE KINASE"/>
    <property type="match status" value="1"/>
</dbReference>
<evidence type="ECO:0000256" key="1">
    <source>
        <dbReference type="ARBA" id="ARBA00000085"/>
    </source>
</evidence>
<evidence type="ECO:0000256" key="6">
    <source>
        <dbReference type="ARBA" id="ARBA00023012"/>
    </source>
</evidence>
<feature type="region of interest" description="Disordered" evidence="7">
    <location>
        <begin position="409"/>
        <end position="434"/>
    </location>
</feature>
<comment type="catalytic activity">
    <reaction evidence="1">
        <text>ATP + protein L-histidine = ADP + protein N-phospho-L-histidine.</text>
        <dbReference type="EC" id="2.7.13.3"/>
    </reaction>
</comment>
<dbReference type="SUPFAM" id="SSF47384">
    <property type="entry name" value="Homodimeric domain of signal transducing histidine kinase"/>
    <property type="match status" value="1"/>
</dbReference>
<evidence type="ECO:0000256" key="3">
    <source>
        <dbReference type="ARBA" id="ARBA00022553"/>
    </source>
</evidence>
<dbReference type="Proteomes" id="UP001296873">
    <property type="component" value="Unassembled WGS sequence"/>
</dbReference>
<proteinExistence type="predicted"/>
<protein>
    <recommendedName>
        <fullName evidence="2">histidine kinase</fullName>
        <ecNumber evidence="2">2.7.13.3</ecNumber>
    </recommendedName>
</protein>
<dbReference type="InterPro" id="IPR005467">
    <property type="entry name" value="His_kinase_dom"/>
</dbReference>
<evidence type="ECO:0000256" key="5">
    <source>
        <dbReference type="ARBA" id="ARBA00022777"/>
    </source>
</evidence>
<sequence length="434" mass="47221">MRSLVQPEEGLLHRPDGTTLKSTISPHPFGGVLSMLEDVTDKLALERGFNTLIDVQRETIENLYEAVAVFGSDGRLALCNKAFVQLWDLPMEQLGERPHVRAVLQAARPQFNVDDADWPQALETMVARATEPDTRTGRMERPDGGVIDWAQVPLPDGQSLFTYLDVSDSIRVERALREQAEALETADRLKSEFIANISYELRTPLNAIVGFAEILENQYFGELNARQHEYAGAIVQSSQRLIGLINDILDLASIEAGYLELDSQEVDPQQLLGDLQTIARERALSRGIDLAIDCPADIGTLKGDPRRLKQALFNLVSNAFNFTPDQGQVTLRAARTGDTLLLSVVDTGVGIPQEDQANVFHKFVRGQPRKTGAGLGLSLVKSLIELHGGWVELDSTPDQGTRVTCHLPVSGPGGGGAGVKPAAAPRADEPPAAD</sequence>
<evidence type="ECO:0000256" key="2">
    <source>
        <dbReference type="ARBA" id="ARBA00012438"/>
    </source>
</evidence>
<dbReference type="InterPro" id="IPR004358">
    <property type="entry name" value="Sig_transdc_His_kin-like_C"/>
</dbReference>
<keyword evidence="5" id="KW-0418">Kinase</keyword>
<dbReference type="InterPro" id="IPR003661">
    <property type="entry name" value="HisK_dim/P_dom"/>
</dbReference>
<dbReference type="Gene3D" id="3.30.565.10">
    <property type="entry name" value="Histidine kinase-like ATPase, C-terminal domain"/>
    <property type="match status" value="1"/>
</dbReference>
<dbReference type="CDD" id="cd00082">
    <property type="entry name" value="HisKA"/>
    <property type="match status" value="1"/>
</dbReference>
<keyword evidence="10" id="KW-1185">Reference proteome</keyword>
<dbReference type="EMBL" id="NRRL01000110">
    <property type="protein sequence ID" value="MBK1670709.1"/>
    <property type="molecule type" value="Genomic_DNA"/>
</dbReference>
<dbReference type="PANTHER" id="PTHR43711:SF31">
    <property type="entry name" value="HISTIDINE KINASE"/>
    <property type="match status" value="1"/>
</dbReference>
<accession>A0ABS1DKG7</accession>
<dbReference type="Gene3D" id="3.30.450.20">
    <property type="entry name" value="PAS domain"/>
    <property type="match status" value="1"/>
</dbReference>
<dbReference type="PROSITE" id="PS50109">
    <property type="entry name" value="HIS_KIN"/>
    <property type="match status" value="1"/>
</dbReference>
<dbReference type="SMART" id="SM00388">
    <property type="entry name" value="HisKA"/>
    <property type="match status" value="1"/>
</dbReference>
<reference evidence="9 10" key="1">
    <citation type="journal article" date="2020" name="Microorganisms">
        <title>Osmotic Adaptation and Compatible Solute Biosynthesis of Phototrophic Bacteria as Revealed from Genome Analyses.</title>
        <authorList>
            <person name="Imhoff J.F."/>
            <person name="Rahn T."/>
            <person name="Kunzel S."/>
            <person name="Keller A."/>
            <person name="Neulinger S.C."/>
        </authorList>
    </citation>
    <scope>NUCLEOTIDE SEQUENCE [LARGE SCALE GENOMIC DNA]</scope>
    <source>
        <strain evidence="9 10">DSM 9895</strain>
    </source>
</reference>
<keyword evidence="3" id="KW-0597">Phosphoprotein</keyword>
<dbReference type="Pfam" id="PF00512">
    <property type="entry name" value="HisKA"/>
    <property type="match status" value="1"/>
</dbReference>
<feature type="region of interest" description="Disordered" evidence="7">
    <location>
        <begin position="1"/>
        <end position="20"/>
    </location>
</feature>
<evidence type="ECO:0000313" key="10">
    <source>
        <dbReference type="Proteomes" id="UP001296873"/>
    </source>
</evidence>
<feature type="domain" description="Histidine kinase" evidence="8">
    <location>
        <begin position="196"/>
        <end position="411"/>
    </location>
</feature>
<feature type="compositionally biased region" description="Low complexity" evidence="7">
    <location>
        <begin position="419"/>
        <end position="434"/>
    </location>
</feature>
<name>A0ABS1DKG7_9PROT</name>
<dbReference type="SUPFAM" id="SSF55785">
    <property type="entry name" value="PYP-like sensor domain (PAS domain)"/>
    <property type="match status" value="1"/>
</dbReference>
<dbReference type="InterPro" id="IPR036890">
    <property type="entry name" value="HATPase_C_sf"/>
</dbReference>
<dbReference type="CDD" id="cd00075">
    <property type="entry name" value="HATPase"/>
    <property type="match status" value="1"/>
</dbReference>
<dbReference type="Pfam" id="PF02518">
    <property type="entry name" value="HATPase_c"/>
    <property type="match status" value="1"/>
</dbReference>
<gene>
    <name evidence="9" type="ORF">CKO28_22060</name>
</gene>
<dbReference type="PRINTS" id="PR00344">
    <property type="entry name" value="BCTRLSENSOR"/>
</dbReference>
<dbReference type="Pfam" id="PF12860">
    <property type="entry name" value="PAS_7"/>
    <property type="match status" value="1"/>
</dbReference>
<keyword evidence="6" id="KW-0902">Two-component regulatory system</keyword>
<dbReference type="InterPro" id="IPR035965">
    <property type="entry name" value="PAS-like_dom_sf"/>
</dbReference>
<dbReference type="InterPro" id="IPR003594">
    <property type="entry name" value="HATPase_dom"/>
</dbReference>
<dbReference type="InterPro" id="IPR036097">
    <property type="entry name" value="HisK_dim/P_sf"/>
</dbReference>
<comment type="caution">
    <text evidence="9">The sequence shown here is derived from an EMBL/GenBank/DDBJ whole genome shotgun (WGS) entry which is preliminary data.</text>
</comment>
<evidence type="ECO:0000256" key="4">
    <source>
        <dbReference type="ARBA" id="ARBA00022679"/>
    </source>
</evidence>
<evidence type="ECO:0000313" key="9">
    <source>
        <dbReference type="EMBL" id="MBK1670709.1"/>
    </source>
</evidence>
<evidence type="ECO:0000259" key="8">
    <source>
        <dbReference type="PROSITE" id="PS50109"/>
    </source>
</evidence>
<evidence type="ECO:0000256" key="7">
    <source>
        <dbReference type="SAM" id="MobiDB-lite"/>
    </source>
</evidence>
<dbReference type="SUPFAM" id="SSF55874">
    <property type="entry name" value="ATPase domain of HSP90 chaperone/DNA topoisomerase II/histidine kinase"/>
    <property type="match status" value="1"/>
</dbReference>
<dbReference type="RefSeq" id="WP_200343151.1">
    <property type="nucleotide sequence ID" value="NZ_NRRL01000110.1"/>
</dbReference>
<dbReference type="EC" id="2.7.13.3" evidence="2"/>